<accession>A0A1G4JNC8</accession>
<feature type="transmembrane region" description="Helical" evidence="6">
    <location>
        <begin position="205"/>
        <end position="231"/>
    </location>
</feature>
<evidence type="ECO:0000313" key="9">
    <source>
        <dbReference type="Proteomes" id="UP000191024"/>
    </source>
</evidence>
<evidence type="ECO:0000256" key="2">
    <source>
        <dbReference type="ARBA" id="ARBA00022692"/>
    </source>
</evidence>
<evidence type="ECO:0000256" key="6">
    <source>
        <dbReference type="SAM" id="Phobius"/>
    </source>
</evidence>
<dbReference type="PANTHER" id="PTHR12308">
    <property type="entry name" value="ANOCTAMIN"/>
    <property type="match status" value="1"/>
</dbReference>
<feature type="transmembrane region" description="Helical" evidence="6">
    <location>
        <begin position="147"/>
        <end position="168"/>
    </location>
</feature>
<evidence type="ECO:0000259" key="7">
    <source>
        <dbReference type="Pfam" id="PF04547"/>
    </source>
</evidence>
<feature type="compositionally biased region" description="Basic and acidic residues" evidence="5">
    <location>
        <begin position="826"/>
        <end position="843"/>
    </location>
</feature>
<keyword evidence="9" id="KW-1185">Reference proteome</keyword>
<feature type="compositionally biased region" description="Polar residues" evidence="5">
    <location>
        <begin position="793"/>
        <end position="803"/>
    </location>
</feature>
<evidence type="ECO:0000256" key="3">
    <source>
        <dbReference type="ARBA" id="ARBA00022989"/>
    </source>
</evidence>
<feature type="region of interest" description="Disordered" evidence="5">
    <location>
        <begin position="596"/>
        <end position="893"/>
    </location>
</feature>
<keyword evidence="2 6" id="KW-0812">Transmembrane</keyword>
<reference evidence="8 9" key="1">
    <citation type="submission" date="2016-03" db="EMBL/GenBank/DDBJ databases">
        <authorList>
            <person name="Devillers H."/>
        </authorList>
    </citation>
    <scope>NUCLEOTIDE SEQUENCE [LARGE SCALE GENOMIC DNA]</scope>
    <source>
        <strain evidence="8">CBS 11717</strain>
    </source>
</reference>
<keyword evidence="4 6" id="KW-0472">Membrane</keyword>
<feature type="compositionally biased region" description="Polar residues" evidence="5">
    <location>
        <begin position="768"/>
        <end position="783"/>
    </location>
</feature>
<dbReference type="Proteomes" id="UP000191024">
    <property type="component" value="Chromosome E"/>
</dbReference>
<feature type="compositionally biased region" description="Basic and acidic residues" evidence="5">
    <location>
        <begin position="756"/>
        <end position="767"/>
    </location>
</feature>
<feature type="domain" description="Anoctamin transmembrane" evidence="7">
    <location>
        <begin position="114"/>
        <end position="564"/>
    </location>
</feature>
<feature type="transmembrane region" description="Helical" evidence="6">
    <location>
        <begin position="426"/>
        <end position="450"/>
    </location>
</feature>
<keyword evidence="3 6" id="KW-1133">Transmembrane helix</keyword>
<dbReference type="InterPro" id="IPR007632">
    <property type="entry name" value="Anoctamin"/>
</dbReference>
<gene>
    <name evidence="8" type="ORF">LAMI_0E09252G</name>
</gene>
<comment type="subcellular location">
    <subcellularLocation>
        <location evidence="1">Membrane</location>
        <topology evidence="1">Multi-pass membrane protein</topology>
    </subcellularLocation>
</comment>
<feature type="compositionally biased region" description="Basic residues" evidence="5">
    <location>
        <begin position="864"/>
        <end position="879"/>
    </location>
</feature>
<dbReference type="PANTHER" id="PTHR12308:SF73">
    <property type="entry name" value="ANOCTAMIN"/>
    <property type="match status" value="1"/>
</dbReference>
<sequence length="893" mass="99731">MESLASLGPTWSITIDYSKENLAAILTSLSAKGLHAVTRPGHNDKTLYVLVKDDSNIVPGIVRELSFVKNTVPLPGTAPEQQRKLLTKKMLLSALLPSDDHLKELNQMTGTPETAFYMGFVKSYTRWLMALSVVGLGFRLFSKNAPWEFNMSFMCVVLIWSLLFIVFWGDRTEPSLLQHNPIRRLRSSSPGVPPSSVRSSFIKNIFFIPVAIQFGFLLIAFQFLCFCLEIFLRDIYAGPLKSYAPLLPTIFISVYTPILTAIYNAVIVRFVKWENSSSPEKSKMQKRFVLAFLTNYTPLFITLYVYLPLGYTMNDRMNAVTHFSSRWHIPINVAQFKINVGRYQDQYFYFTVMNQAIALFLENALPYIIVKVTQKLQDRHPLPSKEKVAKDYPEDLGIWEYVCLANRESFGGFDVNTLLTKYIIQFGFITMFSSIWPCAPLACVVFNVIALKFDIWRCLNKCSSQGFSQTDLPAESVRNIGEENLPWTSLLKFLFWISSFVSPSLVFMYKGPENTTVTPLFEKRETWLMTSPVQRDWRMVVVMAVIVEHLALLSFWTLSKIVQQPHPARGGPFIPAKNLVAPPRIDLGKVVEDSEKFMRPGAADSLPKRTKSTRGSDGLQKTVRAAEVQKGQPAENDIVQPAKIVISNDVKAEEKDDESEVEAMSKDRASDFSSSSSDERTEGSDARLPQSVEMSVSSSVAGATLPETIPTSKNYHLRHDGAGGDLKKEAARALEGLARKEAGTGAGAGSSTSKPLQHEHESKHVSSVEDQQVQLNKSSGASENKSKALGNQFVPQNLAQIPNNRAAATKVVESTPEKLATPVKTKTNEELKTPMKTRNDVSDRVSSIKSGNDSKAQYLETPKSSKHVSRSGSAKKMKKNVLGPLEKLKKKFP</sequence>
<dbReference type="InterPro" id="IPR049452">
    <property type="entry name" value="Anoctamin_TM"/>
</dbReference>
<organism evidence="8 9">
    <name type="scientific">Lachancea mirantina</name>
    <dbReference type="NCBI Taxonomy" id="1230905"/>
    <lineage>
        <taxon>Eukaryota</taxon>
        <taxon>Fungi</taxon>
        <taxon>Dikarya</taxon>
        <taxon>Ascomycota</taxon>
        <taxon>Saccharomycotina</taxon>
        <taxon>Saccharomycetes</taxon>
        <taxon>Saccharomycetales</taxon>
        <taxon>Saccharomycetaceae</taxon>
        <taxon>Lachancea</taxon>
    </lineage>
</organism>
<dbReference type="GO" id="GO:0016020">
    <property type="term" value="C:membrane"/>
    <property type="evidence" value="ECO:0007669"/>
    <property type="project" value="UniProtKB-SubCell"/>
</dbReference>
<feature type="compositionally biased region" description="Polar residues" evidence="5">
    <location>
        <begin position="844"/>
        <end position="855"/>
    </location>
</feature>
<dbReference type="Pfam" id="PF04547">
    <property type="entry name" value="Anoctamin"/>
    <property type="match status" value="1"/>
</dbReference>
<feature type="transmembrane region" description="Helical" evidence="6">
    <location>
        <begin position="288"/>
        <end position="307"/>
    </location>
</feature>
<feature type="compositionally biased region" description="Basic and acidic residues" evidence="5">
    <location>
        <begin position="717"/>
        <end position="742"/>
    </location>
</feature>
<dbReference type="STRING" id="1230905.A0A1G4JNC8"/>
<dbReference type="EMBL" id="LT598465">
    <property type="protein sequence ID" value="SCU92201.1"/>
    <property type="molecule type" value="Genomic_DNA"/>
</dbReference>
<dbReference type="GO" id="GO:0005254">
    <property type="term" value="F:chloride channel activity"/>
    <property type="evidence" value="ECO:0007669"/>
    <property type="project" value="TreeGrafter"/>
</dbReference>
<feature type="transmembrane region" description="Helical" evidence="6">
    <location>
        <begin position="347"/>
        <end position="370"/>
    </location>
</feature>
<evidence type="ECO:0000256" key="1">
    <source>
        <dbReference type="ARBA" id="ARBA00004141"/>
    </source>
</evidence>
<feature type="compositionally biased region" description="Polar residues" evidence="5">
    <location>
        <begin position="692"/>
        <end position="701"/>
    </location>
</feature>
<protein>
    <submittedName>
        <fullName evidence="8">LAMI_0E09252g1_1</fullName>
    </submittedName>
</protein>
<feature type="transmembrane region" description="Helical" evidence="6">
    <location>
        <begin position="243"/>
        <end position="267"/>
    </location>
</feature>
<evidence type="ECO:0000256" key="4">
    <source>
        <dbReference type="ARBA" id="ARBA00023136"/>
    </source>
</evidence>
<dbReference type="GO" id="GO:0032541">
    <property type="term" value="C:cortical endoplasmic reticulum"/>
    <property type="evidence" value="ECO:0007669"/>
    <property type="project" value="TreeGrafter"/>
</dbReference>
<dbReference type="AlphaFoldDB" id="A0A1G4JNC8"/>
<proteinExistence type="predicted"/>
<dbReference type="OrthoDB" id="296386at2759"/>
<name>A0A1G4JNC8_9SACH</name>
<evidence type="ECO:0000313" key="8">
    <source>
        <dbReference type="EMBL" id="SCU92201.1"/>
    </source>
</evidence>
<evidence type="ECO:0000256" key="5">
    <source>
        <dbReference type="SAM" id="MobiDB-lite"/>
    </source>
</evidence>